<dbReference type="Gene3D" id="2.60.120.10">
    <property type="entry name" value="Jelly Rolls"/>
    <property type="match status" value="1"/>
</dbReference>
<evidence type="ECO:0000256" key="3">
    <source>
        <dbReference type="ARBA" id="ARBA00023163"/>
    </source>
</evidence>
<gene>
    <name evidence="5" type="ORF">IAB44_17390</name>
</gene>
<dbReference type="SMART" id="SM00342">
    <property type="entry name" value="HTH_ARAC"/>
    <property type="match status" value="1"/>
</dbReference>
<keyword evidence="2" id="KW-0238">DNA-binding</keyword>
<keyword evidence="1" id="KW-0805">Transcription regulation</keyword>
<reference evidence="5" key="2">
    <citation type="journal article" date="2021" name="PeerJ">
        <title>Extensive microbial diversity within the chicken gut microbiome revealed by metagenomics and culture.</title>
        <authorList>
            <person name="Gilroy R."/>
            <person name="Ravi A."/>
            <person name="Getino M."/>
            <person name="Pursley I."/>
            <person name="Horton D.L."/>
            <person name="Alikhan N.F."/>
            <person name="Baker D."/>
            <person name="Gharbi K."/>
            <person name="Hall N."/>
            <person name="Watson M."/>
            <person name="Adriaenssens E.M."/>
            <person name="Foster-Nyarko E."/>
            <person name="Jarju S."/>
            <person name="Secka A."/>
            <person name="Antonio M."/>
            <person name="Oren A."/>
            <person name="Chaudhuri R.R."/>
            <person name="La Ragione R."/>
            <person name="Hildebrand F."/>
            <person name="Pallen M.J."/>
        </authorList>
    </citation>
    <scope>NUCLEOTIDE SEQUENCE</scope>
    <source>
        <strain evidence="5">CHK190-19873</strain>
    </source>
</reference>
<dbReference type="InterPro" id="IPR003313">
    <property type="entry name" value="AraC-bd"/>
</dbReference>
<evidence type="ECO:0000313" key="6">
    <source>
        <dbReference type="Proteomes" id="UP000823935"/>
    </source>
</evidence>
<sequence length="298" mass="33989">MYPEYMMQDASEIVQYDTAGIPLYIREAKLSSYPDMQALCHWHEDLEFIRIKSGKMNYFINGRKLLLEKDDCLFVNTRQMHYGNSFGRQECEFLCILFHPQLFTGNPLLYETYILPVLENRSLECLSFSGASPEGISVRGFLDQIADLKKTAPYGYELEVAGIMSLLFAALLRQDSVRPASLPGPGSLDLEAQKAMVSYVYRHYSEKLTLSDIASAGNVGRNKCCAIFRQYLGQSPIDFLNSCRLEISRGLLERTRKSVTDIALACGFNHPSYFSKLFYRSYGQTPGAYRRGFREIVR</sequence>
<dbReference type="InterPro" id="IPR014710">
    <property type="entry name" value="RmlC-like_jellyroll"/>
</dbReference>
<proteinExistence type="predicted"/>
<dbReference type="PRINTS" id="PR00032">
    <property type="entry name" value="HTHARAC"/>
</dbReference>
<comment type="caution">
    <text evidence="5">The sequence shown here is derived from an EMBL/GenBank/DDBJ whole genome shotgun (WGS) entry which is preliminary data.</text>
</comment>
<dbReference type="EMBL" id="DVIQ01000117">
    <property type="protein sequence ID" value="HIS33294.1"/>
    <property type="molecule type" value="Genomic_DNA"/>
</dbReference>
<dbReference type="InterPro" id="IPR018060">
    <property type="entry name" value="HTH_AraC"/>
</dbReference>
<evidence type="ECO:0000256" key="1">
    <source>
        <dbReference type="ARBA" id="ARBA00023015"/>
    </source>
</evidence>
<protein>
    <submittedName>
        <fullName evidence="5">AraC family transcriptional regulator</fullName>
    </submittedName>
</protein>
<dbReference type="PANTHER" id="PTHR43280:SF28">
    <property type="entry name" value="HTH-TYPE TRANSCRIPTIONAL ACTIVATOR RHAS"/>
    <property type="match status" value="1"/>
</dbReference>
<dbReference type="Gene3D" id="1.10.10.60">
    <property type="entry name" value="Homeodomain-like"/>
    <property type="match status" value="2"/>
</dbReference>
<accession>A0A9D1EW34</accession>
<dbReference type="Pfam" id="PF12833">
    <property type="entry name" value="HTH_18"/>
    <property type="match status" value="1"/>
</dbReference>
<dbReference type="PROSITE" id="PS01124">
    <property type="entry name" value="HTH_ARAC_FAMILY_2"/>
    <property type="match status" value="1"/>
</dbReference>
<dbReference type="SUPFAM" id="SSF46689">
    <property type="entry name" value="Homeodomain-like"/>
    <property type="match status" value="1"/>
</dbReference>
<dbReference type="InterPro" id="IPR009057">
    <property type="entry name" value="Homeodomain-like_sf"/>
</dbReference>
<dbReference type="GO" id="GO:0043565">
    <property type="term" value="F:sequence-specific DNA binding"/>
    <property type="evidence" value="ECO:0007669"/>
    <property type="project" value="InterPro"/>
</dbReference>
<dbReference type="PANTHER" id="PTHR43280">
    <property type="entry name" value="ARAC-FAMILY TRANSCRIPTIONAL REGULATOR"/>
    <property type="match status" value="1"/>
</dbReference>
<reference evidence="5" key="1">
    <citation type="submission" date="2020-10" db="EMBL/GenBank/DDBJ databases">
        <authorList>
            <person name="Gilroy R."/>
        </authorList>
    </citation>
    <scope>NUCLEOTIDE SEQUENCE</scope>
    <source>
        <strain evidence="5">CHK190-19873</strain>
    </source>
</reference>
<feature type="domain" description="HTH araC/xylS-type" evidence="4">
    <location>
        <begin position="194"/>
        <end position="292"/>
    </location>
</feature>
<evidence type="ECO:0000313" key="5">
    <source>
        <dbReference type="EMBL" id="HIS33294.1"/>
    </source>
</evidence>
<dbReference type="GO" id="GO:0003700">
    <property type="term" value="F:DNA-binding transcription factor activity"/>
    <property type="evidence" value="ECO:0007669"/>
    <property type="project" value="InterPro"/>
</dbReference>
<dbReference type="Proteomes" id="UP000823935">
    <property type="component" value="Unassembled WGS sequence"/>
</dbReference>
<evidence type="ECO:0000256" key="2">
    <source>
        <dbReference type="ARBA" id="ARBA00023125"/>
    </source>
</evidence>
<dbReference type="SUPFAM" id="SSF51215">
    <property type="entry name" value="Regulatory protein AraC"/>
    <property type="match status" value="1"/>
</dbReference>
<keyword evidence="3" id="KW-0804">Transcription</keyword>
<dbReference type="InterPro" id="IPR037923">
    <property type="entry name" value="HTH-like"/>
</dbReference>
<dbReference type="InterPro" id="IPR020449">
    <property type="entry name" value="Tscrpt_reg_AraC-type_HTH"/>
</dbReference>
<dbReference type="AlphaFoldDB" id="A0A9D1EW34"/>
<dbReference type="Pfam" id="PF02311">
    <property type="entry name" value="AraC_binding"/>
    <property type="match status" value="1"/>
</dbReference>
<organism evidence="5 6">
    <name type="scientific">Candidatus Limivivens intestinipullorum</name>
    <dbReference type="NCBI Taxonomy" id="2840858"/>
    <lineage>
        <taxon>Bacteria</taxon>
        <taxon>Bacillati</taxon>
        <taxon>Bacillota</taxon>
        <taxon>Clostridia</taxon>
        <taxon>Lachnospirales</taxon>
        <taxon>Lachnospiraceae</taxon>
        <taxon>Lachnospiraceae incertae sedis</taxon>
        <taxon>Candidatus Limivivens</taxon>
    </lineage>
</organism>
<evidence type="ECO:0000259" key="4">
    <source>
        <dbReference type="PROSITE" id="PS01124"/>
    </source>
</evidence>
<name>A0A9D1EW34_9FIRM</name>